<keyword evidence="7" id="KW-0934">Plastid</keyword>
<proteinExistence type="predicted"/>
<dbReference type="EMBL" id="LC604816">
    <property type="protein sequence ID" value="BCT02563.1"/>
    <property type="molecule type" value="Genomic_DNA"/>
</dbReference>
<dbReference type="PANTHER" id="PTHR42781:SF4">
    <property type="entry name" value="SPERMIDINE_PUTRESCINE IMPORT ATP-BINDING PROTEIN POTA"/>
    <property type="match status" value="1"/>
</dbReference>
<dbReference type="Pfam" id="PF00005">
    <property type="entry name" value="ABC_tran"/>
    <property type="match status" value="1"/>
</dbReference>
<evidence type="ECO:0000259" key="6">
    <source>
        <dbReference type="PROSITE" id="PS50893"/>
    </source>
</evidence>
<dbReference type="Gene3D" id="3.40.50.300">
    <property type="entry name" value="P-loop containing nucleotide triphosphate hydrolases"/>
    <property type="match status" value="1"/>
</dbReference>
<evidence type="ECO:0000256" key="2">
    <source>
        <dbReference type="ARBA" id="ARBA00022741"/>
    </source>
</evidence>
<dbReference type="GO" id="GO:0005524">
    <property type="term" value="F:ATP binding"/>
    <property type="evidence" value="ECO:0007669"/>
    <property type="project" value="UniProtKB-KW"/>
</dbReference>
<dbReference type="InterPro" id="IPR003439">
    <property type="entry name" value="ABC_transporter-like_ATP-bd"/>
</dbReference>
<evidence type="ECO:0000256" key="3">
    <source>
        <dbReference type="ARBA" id="ARBA00022840"/>
    </source>
</evidence>
<reference evidence="7" key="1">
    <citation type="submission" date="2021-02" db="EMBL/GenBank/DDBJ databases">
        <title>Organelle genome of a novel green alga in the class Trebouxiophyceae.</title>
        <authorList>
            <person name="Takusagawa M."/>
            <person name="Misumi O."/>
            <person name="Inui T.I."/>
            <person name="Kato S."/>
            <person name="Matsunaga S."/>
            <person name="Kuroiwa H."/>
            <person name="Kuroiwa T."/>
        </authorList>
    </citation>
    <scope>NUCLEOTIDE SEQUENCE</scope>
    <source>
        <strain evidence="7">311 I</strain>
    </source>
</reference>
<protein>
    <submittedName>
        <fullName evidence="7">Sulfate/thiosulfate import ATP-binding protein CysA</fullName>
    </submittedName>
</protein>
<dbReference type="FunFam" id="3.40.50.300:FF:000425">
    <property type="entry name" value="Probable ABC transporter, ATP-binding subunit"/>
    <property type="match status" value="1"/>
</dbReference>
<evidence type="ECO:0000256" key="4">
    <source>
        <dbReference type="ARBA" id="ARBA00023032"/>
    </source>
</evidence>
<sequence>MMMQSFSADVELNQLDAPDATDGAKAPETLILVEGVSKRFGSFQALDRVDLEIIKGTTVALIGASGSGKSTLLRILAGLEVPTEGRVWMNEIDASQIPIQQRDIGFVFQDYALFSHLTVRENIAYSLEIKKWSSWAITKRVDELLEFIDLKEHGSSYPKQLSGGQQQRVALARAIAGKPSILLLDEPFGALDRKLRAALRRWLRDVSIEDPQNPVTTIFVTHDHQEAMEIATEIVILKDGYVKYRVTPEELYYCVLREAELPANPIPTHTPQNPLDPRPDFRRRKSTSLLSKKSDSTTLF</sequence>
<keyword evidence="4" id="KW-0764">Sulfate transport</keyword>
<dbReference type="InterPro" id="IPR027417">
    <property type="entry name" value="P-loop_NTPase"/>
</dbReference>
<feature type="region of interest" description="Disordered" evidence="5">
    <location>
        <begin position="263"/>
        <end position="300"/>
    </location>
</feature>
<gene>
    <name evidence="7" type="primary">cysA</name>
</gene>
<evidence type="ECO:0000256" key="5">
    <source>
        <dbReference type="SAM" id="MobiDB-lite"/>
    </source>
</evidence>
<dbReference type="PROSITE" id="PS50893">
    <property type="entry name" value="ABC_TRANSPORTER_2"/>
    <property type="match status" value="1"/>
</dbReference>
<dbReference type="SUPFAM" id="SSF52540">
    <property type="entry name" value="P-loop containing nucleoside triphosphate hydrolases"/>
    <property type="match status" value="1"/>
</dbReference>
<dbReference type="InterPro" id="IPR003593">
    <property type="entry name" value="AAA+_ATPase"/>
</dbReference>
<dbReference type="GO" id="GO:0016887">
    <property type="term" value="F:ATP hydrolysis activity"/>
    <property type="evidence" value="ECO:0007669"/>
    <property type="project" value="InterPro"/>
</dbReference>
<keyword evidence="3 7" id="KW-0067">ATP-binding</keyword>
<dbReference type="InterPro" id="IPR017871">
    <property type="entry name" value="ABC_transporter-like_CS"/>
</dbReference>
<keyword evidence="1" id="KW-0813">Transport</keyword>
<dbReference type="InterPro" id="IPR050093">
    <property type="entry name" value="ABC_SmlMolc_Importer"/>
</dbReference>
<geneLocation type="chloroplast" evidence="7"/>
<feature type="compositionally biased region" description="Low complexity" evidence="5">
    <location>
        <begin position="287"/>
        <end position="300"/>
    </location>
</feature>
<name>A0A8D5PV65_9CHLO</name>
<keyword evidence="2" id="KW-0547">Nucleotide-binding</keyword>
<evidence type="ECO:0000313" key="7">
    <source>
        <dbReference type="EMBL" id="BCT02563.1"/>
    </source>
</evidence>
<dbReference type="PROSITE" id="PS00211">
    <property type="entry name" value="ABC_TRANSPORTER_1"/>
    <property type="match status" value="1"/>
</dbReference>
<keyword evidence="7" id="KW-0150">Chloroplast</keyword>
<feature type="domain" description="ABC transporter" evidence="6">
    <location>
        <begin position="31"/>
        <end position="264"/>
    </location>
</feature>
<dbReference type="AlphaFoldDB" id="A0A8D5PV65"/>
<organism evidence="7">
    <name type="scientific">Medakamo hakoo</name>
    <dbReference type="NCBI Taxonomy" id="3113649"/>
    <lineage>
        <taxon>Eukaryota</taxon>
        <taxon>Viridiplantae</taxon>
        <taxon>Chlorophyta</taxon>
        <taxon>core chlorophytes</taxon>
        <taxon>Trebouxiophyceae</taxon>
        <taxon>Trebouxiophyceae incertae sedis</taxon>
        <taxon>Coccomyxaceae</taxon>
        <taxon>Medakamo</taxon>
    </lineage>
</organism>
<dbReference type="PANTHER" id="PTHR42781">
    <property type="entry name" value="SPERMIDINE/PUTRESCINE IMPORT ATP-BINDING PROTEIN POTA"/>
    <property type="match status" value="1"/>
</dbReference>
<evidence type="ECO:0000256" key="1">
    <source>
        <dbReference type="ARBA" id="ARBA00022448"/>
    </source>
</evidence>
<dbReference type="SMART" id="SM00382">
    <property type="entry name" value="AAA"/>
    <property type="match status" value="1"/>
</dbReference>
<accession>A0A8D5PV65</accession>